<keyword evidence="2" id="KW-1185">Reference proteome</keyword>
<evidence type="ECO:0000313" key="2">
    <source>
        <dbReference type="Proteomes" id="UP001057580"/>
    </source>
</evidence>
<dbReference type="Proteomes" id="UP001057580">
    <property type="component" value="Chromosome"/>
</dbReference>
<dbReference type="AlphaFoldDB" id="A0A9E7R0A9"/>
<accession>A0A9E7R0A9</accession>
<sequence>MDETPEDGLPPEFESLVRTDTDRLVGLYNGLQGLDDEAFAAAFAGALDTLREVVDPDGGEAAAVLGLTLDGGTVADARVLSVTDEETVHHAAPGTDAPDVAVYLPVRPDDFPPGSGEAFADIDLEGFREVVAAMIYLRYQLAEEDPEGLASHHGEPLARGLRAYVDAA</sequence>
<dbReference type="EMBL" id="CP104003">
    <property type="protein sequence ID" value="UWM53291.1"/>
    <property type="molecule type" value="Genomic_DNA"/>
</dbReference>
<dbReference type="GeneID" id="74943598"/>
<reference evidence="1" key="1">
    <citation type="submission" date="2022-09" db="EMBL/GenBank/DDBJ databases">
        <title>Diverse halophilic archaea isolated from saline environments.</title>
        <authorList>
            <person name="Cui H.-L."/>
        </authorList>
    </citation>
    <scope>NUCLEOTIDE SEQUENCE</scope>
    <source>
        <strain evidence="1">ZS-35-S2</strain>
    </source>
</reference>
<proteinExistence type="predicted"/>
<protein>
    <submittedName>
        <fullName evidence="1">Uncharacterized protein</fullName>
    </submittedName>
</protein>
<organism evidence="1 2">
    <name type="scientific">Salinirubellus salinus</name>
    <dbReference type="NCBI Taxonomy" id="1364945"/>
    <lineage>
        <taxon>Archaea</taxon>
        <taxon>Methanobacteriati</taxon>
        <taxon>Methanobacteriota</taxon>
        <taxon>Stenosarchaea group</taxon>
        <taxon>Halobacteria</taxon>
        <taxon>Halobacteriales</taxon>
        <taxon>Natronomonadaceae</taxon>
        <taxon>Salinirubellus</taxon>
    </lineage>
</organism>
<name>A0A9E7R0A9_9EURY</name>
<gene>
    <name evidence="1" type="ORF">N0B31_14210</name>
</gene>
<dbReference type="KEGG" id="ssai:N0B31_14210"/>
<evidence type="ECO:0000313" key="1">
    <source>
        <dbReference type="EMBL" id="UWM53291.1"/>
    </source>
</evidence>
<dbReference type="RefSeq" id="WP_260592285.1">
    <property type="nucleotide sequence ID" value="NZ_CP104003.1"/>
</dbReference>